<proteinExistence type="predicted"/>
<feature type="region of interest" description="Disordered" evidence="1">
    <location>
        <begin position="402"/>
        <end position="423"/>
    </location>
</feature>
<feature type="domain" description="Phage head morphogenesis" evidence="2">
    <location>
        <begin position="329"/>
        <end position="427"/>
    </location>
</feature>
<dbReference type="AlphaFoldDB" id="A0A7U5YWP5"/>
<reference evidence="3 4" key="1">
    <citation type="journal article" date="2018" name="MBio">
        <title>Genomic Analysis of Hospital Plumbing Reveals Diverse Reservoir of Bacterial Plasmids Conferring Carbapenem Resistance.</title>
        <authorList>
            <consortium name="NISC Comparative Sequencing Program"/>
            <person name="Weingarten R.A."/>
            <person name="Johnson R.C."/>
            <person name="Conlan S."/>
            <person name="Ramsburg A.M."/>
            <person name="Dekker J.P."/>
            <person name="Lau A.F."/>
            <person name="Khil P."/>
            <person name="Odom R.T."/>
            <person name="Deming C."/>
            <person name="Park M."/>
            <person name="Thomas P.J."/>
            <person name="Henderson D.K."/>
            <person name="Palmore T.N."/>
            <person name="Segre J.A."/>
            <person name="Frank K.M."/>
        </authorList>
    </citation>
    <scope>NUCLEOTIDE SEQUENCE [LARGE SCALE GENOMIC DNA]</scope>
    <source>
        <strain evidence="3 4">ECONIH4</strain>
    </source>
</reference>
<evidence type="ECO:0000259" key="2">
    <source>
        <dbReference type="Pfam" id="PF04233"/>
    </source>
</evidence>
<name>A0A7U5YWP5_ECOLX</name>
<gene>
    <name evidence="3" type="ORF">C3F40_03765</name>
</gene>
<dbReference type="EMBL" id="CP026399">
    <property type="protein sequence ID" value="AUY01008.1"/>
    <property type="molecule type" value="Genomic_DNA"/>
</dbReference>
<organism evidence="3 4">
    <name type="scientific">Escherichia coli</name>
    <dbReference type="NCBI Taxonomy" id="562"/>
    <lineage>
        <taxon>Bacteria</taxon>
        <taxon>Pseudomonadati</taxon>
        <taxon>Pseudomonadota</taxon>
        <taxon>Gammaproteobacteria</taxon>
        <taxon>Enterobacterales</taxon>
        <taxon>Enterobacteriaceae</taxon>
        <taxon>Escherichia</taxon>
    </lineage>
</organism>
<evidence type="ECO:0000313" key="4">
    <source>
        <dbReference type="Proteomes" id="UP000239554"/>
    </source>
</evidence>
<evidence type="ECO:0000256" key="1">
    <source>
        <dbReference type="SAM" id="MobiDB-lite"/>
    </source>
</evidence>
<dbReference type="Pfam" id="PF04233">
    <property type="entry name" value="Phage_Mu_F"/>
    <property type="match status" value="1"/>
</dbReference>
<evidence type="ECO:0000313" key="3">
    <source>
        <dbReference type="EMBL" id="AUY01008.1"/>
    </source>
</evidence>
<dbReference type="InterPro" id="IPR006528">
    <property type="entry name" value="Phage_head_morphogenesis_dom"/>
</dbReference>
<sequence>MAKSKPRYDAGYPLAIEMVFARRLGDNARQFGEWVRKASLKAYRALGKSGAVLNTDAADGKDVSVDDLLGEIVAAATIKRVRNYIRQKSGASFSRMTREQQEKIIMSVVQLIAPDATPFLRAIPALLKDGEYGAVPAYITSEVNRSAGIALAKDVAKAAGVKPDIYITAINRAADEIQTAISNGSFGLTDKYWQGYYQRFKVDGVQLVDLKKAIPATPETAGAITKQAAGLTETVTAASVAPSLTAIDTASTQLANAAVDDFRLIIRAAAGVDLAQGVTIPHESMAELISIDIYDGDKKLMQQTADWLTESMGRMQNVSEEALQRGIKVVQQGLREGRGVDYIANQLATEMEIPYRRARNVARNEIGNQAWNLEEANARAGGMNYYRWRGMLDERERKEHVVREGKAYTPTRPPRDGNPGQPNGCRCYPEWLFSASDVADAEKEIAARITSQS</sequence>
<dbReference type="Proteomes" id="UP000239554">
    <property type="component" value="Chromosome"/>
</dbReference>
<accession>A0A7U5YWP5</accession>
<protein>
    <submittedName>
        <fullName evidence="3">Phage head morphogenesis protein</fullName>
    </submittedName>
</protein>